<name>A0A0F3HBB0_9STRE</name>
<accession>A0A0F3HBB0</accession>
<reference evidence="1 2" key="1">
    <citation type="submission" date="2015-02" db="EMBL/GenBank/DDBJ databases">
        <title>Evolution of amylase-binding proteins of oral streptococcal species.</title>
        <authorList>
            <person name="Haase E.M."/>
        </authorList>
    </citation>
    <scope>NUCLEOTIDE SEQUENCE [LARGE SCALE GENOMIC DNA]</scope>
    <source>
        <strain evidence="1 2">UC6950A</strain>
    </source>
</reference>
<dbReference type="RefSeq" id="WP_045763727.1">
    <property type="nucleotide sequence ID" value="NZ_JYOV01000022.1"/>
</dbReference>
<gene>
    <name evidence="1" type="ORF">TZ96_01703</name>
</gene>
<evidence type="ECO:0008006" key="3">
    <source>
        <dbReference type="Google" id="ProtNLM"/>
    </source>
</evidence>
<proteinExistence type="predicted"/>
<dbReference type="Proteomes" id="UP000033405">
    <property type="component" value="Unassembled WGS sequence"/>
</dbReference>
<dbReference type="Pfam" id="PF11676">
    <property type="entry name" value="DUF3272"/>
    <property type="match status" value="1"/>
</dbReference>
<organism evidence="1 2">
    <name type="scientific">Streptococcus infantis</name>
    <dbReference type="NCBI Taxonomy" id="68892"/>
    <lineage>
        <taxon>Bacteria</taxon>
        <taxon>Bacillati</taxon>
        <taxon>Bacillota</taxon>
        <taxon>Bacilli</taxon>
        <taxon>Lactobacillales</taxon>
        <taxon>Streptococcaceae</taxon>
        <taxon>Streptococcus</taxon>
    </lineage>
</organism>
<dbReference type="InterPro" id="IPR021690">
    <property type="entry name" value="DUF3272"/>
</dbReference>
<evidence type="ECO:0000313" key="1">
    <source>
        <dbReference type="EMBL" id="KJU90243.1"/>
    </source>
</evidence>
<sequence>MNRQQFIIMALFTAAETYFFNESIMDQRYIVALLWAILILRNFRVSYIMGKIVNAIDDHFRGKK</sequence>
<dbReference type="EMBL" id="JYOV01000022">
    <property type="protein sequence ID" value="KJU90243.1"/>
    <property type="molecule type" value="Genomic_DNA"/>
</dbReference>
<protein>
    <recommendedName>
        <fullName evidence="3">DUF3272 domain-containing protein</fullName>
    </recommendedName>
</protein>
<evidence type="ECO:0000313" key="2">
    <source>
        <dbReference type="Proteomes" id="UP000033405"/>
    </source>
</evidence>
<dbReference type="PATRIC" id="fig|28037.218.peg.1669"/>
<dbReference type="AlphaFoldDB" id="A0A0F3HBB0"/>
<comment type="caution">
    <text evidence="1">The sequence shown here is derived from an EMBL/GenBank/DDBJ whole genome shotgun (WGS) entry which is preliminary data.</text>
</comment>